<evidence type="ECO:0000313" key="8">
    <source>
        <dbReference type="EMBL" id="ABO95592.1"/>
    </source>
</evidence>
<dbReference type="GO" id="GO:0005524">
    <property type="term" value="F:ATP binding"/>
    <property type="evidence" value="ECO:0007669"/>
    <property type="project" value="UniProtKB-KW"/>
</dbReference>
<evidence type="ECO:0000256" key="3">
    <source>
        <dbReference type="ARBA" id="ARBA00022840"/>
    </source>
</evidence>
<gene>
    <name evidence="8" type="ORF">OSTLU_31282</name>
</gene>
<dbReference type="OrthoDB" id="439808at2759"/>
<evidence type="ECO:0000259" key="7">
    <source>
        <dbReference type="PROSITE" id="PS51185"/>
    </source>
</evidence>
<dbReference type="GeneID" id="5001516"/>
<reference evidence="8 9" key="1">
    <citation type="journal article" date="2007" name="Proc. Natl. Acad. Sci. U.S.A.">
        <title>The tiny eukaryote Ostreococcus provides genomic insights into the paradox of plankton speciation.</title>
        <authorList>
            <person name="Palenik B."/>
            <person name="Grimwood J."/>
            <person name="Aerts A."/>
            <person name="Rouze P."/>
            <person name="Salamov A."/>
            <person name="Putnam N."/>
            <person name="Dupont C."/>
            <person name="Jorgensen R."/>
            <person name="Derelle E."/>
            <person name="Rombauts S."/>
            <person name="Zhou K."/>
            <person name="Otillar R."/>
            <person name="Merchant S.S."/>
            <person name="Podell S."/>
            <person name="Gaasterland T."/>
            <person name="Napoli C."/>
            <person name="Gendler K."/>
            <person name="Manuell A."/>
            <person name="Tai V."/>
            <person name="Vallon O."/>
            <person name="Piganeau G."/>
            <person name="Jancek S."/>
            <person name="Heijde M."/>
            <person name="Jabbari K."/>
            <person name="Bowler C."/>
            <person name="Lohr M."/>
            <person name="Robbens S."/>
            <person name="Werner G."/>
            <person name="Dubchak I."/>
            <person name="Pazour G.J."/>
            <person name="Ren Q."/>
            <person name="Paulsen I."/>
            <person name="Delwiche C."/>
            <person name="Schmutz J."/>
            <person name="Rokhsar D."/>
            <person name="Van de Peer Y."/>
            <person name="Moreau H."/>
            <person name="Grigoriev I.V."/>
        </authorList>
    </citation>
    <scope>NUCLEOTIDE SEQUENCE [LARGE SCALE GENOMIC DNA]</scope>
    <source>
        <strain evidence="8 9">CCE9901</strain>
    </source>
</reference>
<evidence type="ECO:0000313" key="9">
    <source>
        <dbReference type="Proteomes" id="UP000001568"/>
    </source>
</evidence>
<dbReference type="AlphaFoldDB" id="A4RWB7"/>
<feature type="region of interest" description="Disordered" evidence="6">
    <location>
        <begin position="1"/>
        <end position="62"/>
    </location>
</feature>
<evidence type="ECO:0000256" key="5">
    <source>
        <dbReference type="ARBA" id="ARBA00023146"/>
    </source>
</evidence>
<accession>A4RWB7</accession>
<feature type="compositionally biased region" description="Polar residues" evidence="6">
    <location>
        <begin position="26"/>
        <end position="38"/>
    </location>
</feature>
<dbReference type="Proteomes" id="UP000001568">
    <property type="component" value="Chromosome 4"/>
</dbReference>
<evidence type="ECO:0000256" key="2">
    <source>
        <dbReference type="ARBA" id="ARBA00022741"/>
    </source>
</evidence>
<dbReference type="HOGENOM" id="CLU_822299_0_0_1"/>
<keyword evidence="3" id="KW-0067">ATP-binding</keyword>
<dbReference type="KEGG" id="olu:OSTLU_31282"/>
<feature type="compositionally biased region" description="Basic and acidic residues" evidence="6">
    <location>
        <begin position="48"/>
        <end position="62"/>
    </location>
</feature>
<feature type="domain" description="WHEP-TRS" evidence="7">
    <location>
        <begin position="215"/>
        <end position="273"/>
    </location>
</feature>
<dbReference type="Gramene" id="ABO95592">
    <property type="protein sequence ID" value="ABO95592"/>
    <property type="gene ID" value="OSTLU_31282"/>
</dbReference>
<protein>
    <recommendedName>
        <fullName evidence="7">WHEP-TRS domain-containing protein</fullName>
    </recommendedName>
</protein>
<dbReference type="eggNOG" id="ENOG502S2CN">
    <property type="taxonomic scope" value="Eukaryota"/>
</dbReference>
<keyword evidence="2" id="KW-0547">Nucleotide-binding</keyword>
<proteinExistence type="predicted"/>
<evidence type="ECO:0000256" key="6">
    <source>
        <dbReference type="SAM" id="MobiDB-lite"/>
    </source>
</evidence>
<dbReference type="GO" id="GO:0006418">
    <property type="term" value="P:tRNA aminoacylation for protein translation"/>
    <property type="evidence" value="ECO:0007669"/>
    <property type="project" value="InterPro"/>
</dbReference>
<organism evidence="8 9">
    <name type="scientific">Ostreococcus lucimarinus (strain CCE9901)</name>
    <dbReference type="NCBI Taxonomy" id="436017"/>
    <lineage>
        <taxon>Eukaryota</taxon>
        <taxon>Viridiplantae</taxon>
        <taxon>Chlorophyta</taxon>
        <taxon>Mamiellophyceae</taxon>
        <taxon>Mamiellales</taxon>
        <taxon>Bathycoccaceae</taxon>
        <taxon>Ostreococcus</taxon>
    </lineage>
</organism>
<dbReference type="EMBL" id="CP000584">
    <property type="protein sequence ID" value="ABO95592.1"/>
    <property type="molecule type" value="Genomic_DNA"/>
</dbReference>
<name>A4RWB7_OSTLU</name>
<keyword evidence="9" id="KW-1185">Reference proteome</keyword>
<keyword evidence="5" id="KW-0030">Aminoacyl-tRNA synthetase</keyword>
<evidence type="ECO:0000256" key="1">
    <source>
        <dbReference type="ARBA" id="ARBA00022598"/>
    </source>
</evidence>
<keyword evidence="4" id="KW-0648">Protein biosynthesis</keyword>
<evidence type="ECO:0000256" key="4">
    <source>
        <dbReference type="ARBA" id="ARBA00022917"/>
    </source>
</evidence>
<dbReference type="InterPro" id="IPR000738">
    <property type="entry name" value="WHEP-TRS_dom"/>
</dbReference>
<dbReference type="PROSITE" id="PS51185">
    <property type="entry name" value="WHEP_TRS_2"/>
    <property type="match status" value="1"/>
</dbReference>
<sequence length="338" mass="36445">MHWRVGKGSESANGAGEATARGGKGSSKTTRSQRTNKSYKVYVSGRPTIDDVERASRGEKTKSMGVVEREAPYRLTRDEREAWERAKRRGGLETRSASRDGLARRRFPLVNTHRAYCDAVGMVFVCTEQDVGGGEDCVVVDVSTLRASEDGDARARLSELAIALGASAEDLCGDEEPLMAQMRYVAAMEGGFERTALVEVLEGDAEAEPAPSESEIAAARDAVSAAADRVREMKDSGKSNADDDVKAGVRCLLEAKAKLGAMEAAAEKTSAAANEAAEVDLEAELKRIEEAARRSLVELPIHGLPERYMRFKCPDRPTAKALSKAIAKEDLAPLLLEV</sequence>
<dbReference type="OMA" id="NTHRAYC"/>
<keyword evidence="1" id="KW-0436">Ligase</keyword>
<dbReference type="GO" id="GO:0004812">
    <property type="term" value="F:aminoacyl-tRNA ligase activity"/>
    <property type="evidence" value="ECO:0007669"/>
    <property type="project" value="UniProtKB-KW"/>
</dbReference>
<dbReference type="RefSeq" id="XP_001417299.1">
    <property type="nucleotide sequence ID" value="XM_001417262.1"/>
</dbReference>